<protein>
    <submittedName>
        <fullName evidence="1">Uncharacterized protein</fullName>
    </submittedName>
</protein>
<keyword evidence="2" id="KW-1185">Reference proteome</keyword>
<dbReference type="EMBL" id="JADQDF010000001">
    <property type="protein sequence ID" value="MBW0130504.1"/>
    <property type="molecule type" value="Genomic_DNA"/>
</dbReference>
<dbReference type="Proteomes" id="UP000694300">
    <property type="component" value="Unassembled WGS sequence"/>
</dbReference>
<organism evidence="1 2">
    <name type="scientific">Pseudonocardia oceani</name>
    <dbReference type="NCBI Taxonomy" id="2792013"/>
    <lineage>
        <taxon>Bacteria</taxon>
        <taxon>Bacillati</taxon>
        <taxon>Actinomycetota</taxon>
        <taxon>Actinomycetes</taxon>
        <taxon>Pseudonocardiales</taxon>
        <taxon>Pseudonocardiaceae</taxon>
        <taxon>Pseudonocardia</taxon>
    </lineage>
</organism>
<comment type="caution">
    <text evidence="1">The sequence shown here is derived from an EMBL/GenBank/DDBJ whole genome shotgun (WGS) entry which is preliminary data.</text>
</comment>
<gene>
    <name evidence="1" type="ORF">I4I82_22885</name>
</gene>
<evidence type="ECO:0000313" key="2">
    <source>
        <dbReference type="Proteomes" id="UP000694300"/>
    </source>
</evidence>
<evidence type="ECO:0000313" key="1">
    <source>
        <dbReference type="EMBL" id="MBW0130504.1"/>
    </source>
</evidence>
<dbReference type="RefSeq" id="WP_218592313.1">
    <property type="nucleotide sequence ID" value="NZ_JADQDE010000215.1"/>
</dbReference>
<sequence>MATVGDEHGGYVAGRYRDGSLSDGWTDVGRCAGGTFVRYVGRCACGWTGRSHPATPAGARAAAQEWFLGHVVALPLSDVAAR</sequence>
<name>A0ABS6UE86_9PSEU</name>
<accession>A0ABS6UE86</accession>
<reference evidence="1 2" key="1">
    <citation type="submission" date="2020-11" db="EMBL/GenBank/DDBJ databases">
        <title>Pseudonocardia abyssalis sp. nov. and Pseudonocardia oceani sp. nov., description and phylogenomic analysis of two novel actinomycetes isolated from the deep Southern Ocean.</title>
        <authorList>
            <person name="Parra J."/>
        </authorList>
    </citation>
    <scope>NUCLEOTIDE SEQUENCE [LARGE SCALE GENOMIC DNA]</scope>
    <source>
        <strain evidence="2">KRD185</strain>
    </source>
</reference>
<proteinExistence type="predicted"/>